<accession>A0A498R0W9</accession>
<sequence>TNDGRDLGPRVAARVGTGLTADC</sequence>
<dbReference type="InterPro" id="IPR014729">
    <property type="entry name" value="Rossmann-like_a/b/a_fold"/>
</dbReference>
<organism evidence="1 2">
    <name type="scientific">Lucifera butyrica</name>
    <dbReference type="NCBI Taxonomy" id="1351585"/>
    <lineage>
        <taxon>Bacteria</taxon>
        <taxon>Bacillati</taxon>
        <taxon>Bacillota</taxon>
        <taxon>Negativicutes</taxon>
        <taxon>Veillonellales</taxon>
        <taxon>Veillonellaceae</taxon>
        <taxon>Lucifera</taxon>
    </lineage>
</organism>
<feature type="non-terminal residue" evidence="1">
    <location>
        <position position="1"/>
    </location>
</feature>
<dbReference type="Gene3D" id="3.40.50.620">
    <property type="entry name" value="HUPs"/>
    <property type="match status" value="1"/>
</dbReference>
<dbReference type="AlphaFoldDB" id="A0A498R0W9"/>
<reference evidence="1 2" key="1">
    <citation type="submission" date="2018-06" db="EMBL/GenBank/DDBJ databases">
        <authorList>
            <person name="Strepis N."/>
        </authorList>
    </citation>
    <scope>NUCLEOTIDE SEQUENCE [LARGE SCALE GENOMIC DNA]</scope>
    <source>
        <strain evidence="1">LUCI</strain>
    </source>
</reference>
<dbReference type="EMBL" id="UPPP01000027">
    <property type="protein sequence ID" value="VBB04815.1"/>
    <property type="molecule type" value="Genomic_DNA"/>
</dbReference>
<evidence type="ECO:0000313" key="2">
    <source>
        <dbReference type="Proteomes" id="UP000277811"/>
    </source>
</evidence>
<protein>
    <submittedName>
        <fullName evidence="1">Uncharacterized protein</fullName>
    </submittedName>
</protein>
<keyword evidence="2" id="KW-1185">Reference proteome</keyword>
<dbReference type="SUPFAM" id="SSF52402">
    <property type="entry name" value="Adenine nucleotide alpha hydrolases-like"/>
    <property type="match status" value="1"/>
</dbReference>
<gene>
    <name evidence="1" type="ORF">LUCI_0019</name>
</gene>
<evidence type="ECO:0000313" key="1">
    <source>
        <dbReference type="EMBL" id="VBB04815.1"/>
    </source>
</evidence>
<proteinExistence type="predicted"/>
<dbReference type="Proteomes" id="UP000277811">
    <property type="component" value="Unassembled WGS sequence"/>
</dbReference>
<feature type="non-terminal residue" evidence="1">
    <location>
        <position position="23"/>
    </location>
</feature>
<name>A0A498R0W9_9FIRM</name>